<keyword evidence="2" id="KW-1185">Reference proteome</keyword>
<gene>
    <name evidence="1" type="ORF">DAEQUDRAFT_732768</name>
</gene>
<dbReference type="AlphaFoldDB" id="A0A165LER3"/>
<proteinExistence type="predicted"/>
<organism evidence="1 2">
    <name type="scientific">Daedalea quercina L-15889</name>
    <dbReference type="NCBI Taxonomy" id="1314783"/>
    <lineage>
        <taxon>Eukaryota</taxon>
        <taxon>Fungi</taxon>
        <taxon>Dikarya</taxon>
        <taxon>Basidiomycota</taxon>
        <taxon>Agaricomycotina</taxon>
        <taxon>Agaricomycetes</taxon>
        <taxon>Polyporales</taxon>
        <taxon>Fomitopsis</taxon>
    </lineage>
</organism>
<evidence type="ECO:0000313" key="1">
    <source>
        <dbReference type="EMBL" id="KZT64320.1"/>
    </source>
</evidence>
<protein>
    <submittedName>
        <fullName evidence="1">Uncharacterized protein</fullName>
    </submittedName>
</protein>
<name>A0A165LER3_9APHY</name>
<sequence>MSSHTQVQRKRRYSGSESGFLIWLESCLRSLYLHQTYDSQSVTPKECYTLTVMLEGWTTRARDSVRSGGASSAIPSAWTTIWPRHVHGRRTCAAEYSQRARHWTYTRSKRSELRCCDSSRPYGGVSSGDVIWRGVDERKGTSIWSRSRAFLRTYDRDRAH</sequence>
<reference evidence="1 2" key="1">
    <citation type="journal article" date="2016" name="Mol. Biol. Evol.">
        <title>Comparative Genomics of Early-Diverging Mushroom-Forming Fungi Provides Insights into the Origins of Lignocellulose Decay Capabilities.</title>
        <authorList>
            <person name="Nagy L.G."/>
            <person name="Riley R."/>
            <person name="Tritt A."/>
            <person name="Adam C."/>
            <person name="Daum C."/>
            <person name="Floudas D."/>
            <person name="Sun H."/>
            <person name="Yadav J.S."/>
            <person name="Pangilinan J."/>
            <person name="Larsson K.H."/>
            <person name="Matsuura K."/>
            <person name="Barry K."/>
            <person name="Labutti K."/>
            <person name="Kuo R."/>
            <person name="Ohm R.A."/>
            <person name="Bhattacharya S.S."/>
            <person name="Shirouzu T."/>
            <person name="Yoshinaga Y."/>
            <person name="Martin F.M."/>
            <person name="Grigoriev I.V."/>
            <person name="Hibbett D.S."/>
        </authorList>
    </citation>
    <scope>NUCLEOTIDE SEQUENCE [LARGE SCALE GENOMIC DNA]</scope>
    <source>
        <strain evidence="1 2">L-15889</strain>
    </source>
</reference>
<evidence type="ECO:0000313" key="2">
    <source>
        <dbReference type="Proteomes" id="UP000076727"/>
    </source>
</evidence>
<dbReference type="EMBL" id="KV429132">
    <property type="protein sequence ID" value="KZT64320.1"/>
    <property type="molecule type" value="Genomic_DNA"/>
</dbReference>
<accession>A0A165LER3</accession>
<dbReference type="Proteomes" id="UP000076727">
    <property type="component" value="Unassembled WGS sequence"/>
</dbReference>